<evidence type="ECO:0000313" key="2">
    <source>
        <dbReference type="Proteomes" id="UP000054537"/>
    </source>
</evidence>
<organism evidence="1 2">
    <name type="scientific">Actinoplanes utahensis</name>
    <dbReference type="NCBI Taxonomy" id="1869"/>
    <lineage>
        <taxon>Bacteria</taxon>
        <taxon>Bacillati</taxon>
        <taxon>Actinomycetota</taxon>
        <taxon>Actinomycetes</taxon>
        <taxon>Micromonosporales</taxon>
        <taxon>Micromonosporaceae</taxon>
        <taxon>Actinoplanes</taxon>
    </lineage>
</organism>
<dbReference type="RefSeq" id="WP_043521951.1">
    <property type="nucleotide sequence ID" value="NZ_BAABKU010000001.1"/>
</dbReference>
<dbReference type="AlphaFoldDB" id="A0A0A6XFL2"/>
<dbReference type="OrthoDB" id="3285635at2"/>
<proteinExistence type="predicted"/>
<dbReference type="eggNOG" id="ENOG5033D1C">
    <property type="taxonomic scope" value="Bacteria"/>
</dbReference>
<evidence type="ECO:0000313" key="1">
    <source>
        <dbReference type="EMBL" id="KHD78872.1"/>
    </source>
</evidence>
<dbReference type="Proteomes" id="UP000054537">
    <property type="component" value="Unassembled WGS sequence"/>
</dbReference>
<reference evidence="1 2" key="1">
    <citation type="submission" date="2014-10" db="EMBL/GenBank/DDBJ databases">
        <title>Draft genome sequence of Actinoplanes utahensis NRRL 12052.</title>
        <authorList>
            <person name="Velasco-Bucheli B."/>
            <person name="del Cerro C."/>
            <person name="Hormigo D."/>
            <person name="Garcia J.L."/>
            <person name="Acebal C."/>
            <person name="Arroyo M."/>
            <person name="de la Mata I."/>
        </authorList>
    </citation>
    <scope>NUCLEOTIDE SEQUENCE [LARGE SCALE GENOMIC DNA]</scope>
    <source>
        <strain evidence="1 2">NRRL 12052</strain>
    </source>
</reference>
<sequence length="222" mass="24723">MRPDVLVGPSDWLIEQFGDKVADELWTRVPEALSTAIDREVHAHPAMTQTMERVLGNPRWSLPYEELVLFLGTLPGAEIISVPRSVYQLVLINGHVIVPWCYGQSARMSMRDAEVGRSFGRLARELLRRFGPPWRRSPVESPLPLDAVDEREVAKICGAIARIVPKPEVVIAGYAGAPNLGLLRACLGEIKSTDNGTLSWSHLDDLPLPPPVIPRPRRMQFP</sequence>
<dbReference type="EMBL" id="JRTT01000002">
    <property type="protein sequence ID" value="KHD78872.1"/>
    <property type="molecule type" value="Genomic_DNA"/>
</dbReference>
<name>A0A0A6XFL2_ACTUT</name>
<comment type="caution">
    <text evidence="1">The sequence shown here is derived from an EMBL/GenBank/DDBJ whole genome shotgun (WGS) entry which is preliminary data.</text>
</comment>
<protein>
    <submittedName>
        <fullName evidence="1">Uncharacterized protein</fullName>
    </submittedName>
</protein>
<keyword evidence="2" id="KW-1185">Reference proteome</keyword>
<accession>A0A0A6XFL2</accession>
<gene>
    <name evidence="1" type="ORF">MB27_01815</name>
</gene>